<dbReference type="PANTHER" id="PTHR36437:SF2">
    <property type="entry name" value="GLYOXALASE_BLEOMYCIN RESISTANCE PROTEIN_DIOXYGENASE"/>
    <property type="match status" value="1"/>
</dbReference>
<dbReference type="CDD" id="cd06587">
    <property type="entry name" value="VOC"/>
    <property type="match status" value="1"/>
</dbReference>
<reference evidence="2 3" key="1">
    <citation type="journal article" date="2014" name="BMC Genomics">
        <title>Comparison of environmental and isolate Sulfobacillus genomes reveals diverse carbon, sulfur, nitrogen, and hydrogen metabolisms.</title>
        <authorList>
            <person name="Justice N.B."/>
            <person name="Norman A."/>
            <person name="Brown C.T."/>
            <person name="Singh A."/>
            <person name="Thomas B.C."/>
            <person name="Banfield J.F."/>
        </authorList>
    </citation>
    <scope>NUCLEOTIDE SEQUENCE [LARGE SCALE GENOMIC DNA]</scope>
    <source>
        <strain evidence="2">AMDSBA5</strain>
    </source>
</reference>
<dbReference type="EMBL" id="PXYX01000002">
    <property type="protein sequence ID" value="PSR29474.1"/>
    <property type="molecule type" value="Genomic_DNA"/>
</dbReference>
<dbReference type="Proteomes" id="UP000242705">
    <property type="component" value="Unassembled WGS sequence"/>
</dbReference>
<protein>
    <recommendedName>
        <fullName evidence="1">VOC domain-containing protein</fullName>
    </recommendedName>
</protein>
<evidence type="ECO:0000313" key="3">
    <source>
        <dbReference type="Proteomes" id="UP000242705"/>
    </source>
</evidence>
<organism evidence="2 3">
    <name type="scientific">Sulfobacillus thermosulfidooxidans</name>
    <dbReference type="NCBI Taxonomy" id="28034"/>
    <lineage>
        <taxon>Bacteria</taxon>
        <taxon>Bacillati</taxon>
        <taxon>Bacillota</taxon>
        <taxon>Clostridia</taxon>
        <taxon>Eubacteriales</taxon>
        <taxon>Clostridiales Family XVII. Incertae Sedis</taxon>
        <taxon>Sulfobacillus</taxon>
    </lineage>
</organism>
<dbReference type="Pfam" id="PF00903">
    <property type="entry name" value="Glyoxalase"/>
    <property type="match status" value="1"/>
</dbReference>
<dbReference type="PROSITE" id="PS51819">
    <property type="entry name" value="VOC"/>
    <property type="match status" value="1"/>
</dbReference>
<dbReference type="AlphaFoldDB" id="A0A2T2X4P7"/>
<accession>A0A2T2X4P7</accession>
<dbReference type="InterPro" id="IPR037523">
    <property type="entry name" value="VOC_core"/>
</dbReference>
<comment type="caution">
    <text evidence="2">The sequence shown here is derived from an EMBL/GenBank/DDBJ whole genome shotgun (WGS) entry which is preliminary data.</text>
</comment>
<evidence type="ECO:0000313" key="2">
    <source>
        <dbReference type="EMBL" id="PSR29474.1"/>
    </source>
</evidence>
<dbReference type="InterPro" id="IPR004360">
    <property type="entry name" value="Glyas_Fos-R_dOase_dom"/>
</dbReference>
<sequence length="119" mass="13255">MKIAVITVNVTDMDKALEFYTGIVGFEIASKQLYPEIVELKNGDVPFILQKATKTAASNYPEDTGVYLAIATDDARATLLRFKQLGVELVHDSIQDFPAGEMFAFKDPFGTVWECLQFI</sequence>
<gene>
    <name evidence="2" type="ORF">C7B47_01795</name>
</gene>
<dbReference type="Gene3D" id="3.10.180.10">
    <property type="entry name" value="2,3-Dihydroxybiphenyl 1,2-Dioxygenase, domain 1"/>
    <property type="match status" value="1"/>
</dbReference>
<dbReference type="InterPro" id="IPR029068">
    <property type="entry name" value="Glyas_Bleomycin-R_OHBP_Dase"/>
</dbReference>
<feature type="domain" description="VOC" evidence="1">
    <location>
        <begin position="2"/>
        <end position="118"/>
    </location>
</feature>
<dbReference type="SUPFAM" id="SSF54593">
    <property type="entry name" value="Glyoxalase/Bleomycin resistance protein/Dihydroxybiphenyl dioxygenase"/>
    <property type="match status" value="1"/>
</dbReference>
<evidence type="ECO:0000259" key="1">
    <source>
        <dbReference type="PROSITE" id="PS51819"/>
    </source>
</evidence>
<name>A0A2T2X4P7_SULTH</name>
<dbReference type="PANTHER" id="PTHR36437">
    <property type="entry name" value="GLYOXALASE/BLEOMYCIN RESISTANCE PROTEIN/DIOXYGENASE"/>
    <property type="match status" value="1"/>
</dbReference>
<proteinExistence type="predicted"/>